<protein>
    <recommendedName>
        <fullName evidence="2">DUF7282 domain-containing protein</fullName>
    </recommendedName>
</protein>
<dbReference type="RefSeq" id="WP_248650165.1">
    <property type="nucleotide sequence ID" value="NZ_CP096659.1"/>
</dbReference>
<dbReference type="KEGG" id="halx:M0R89_16450"/>
<feature type="domain" description="DUF7282" evidence="2">
    <location>
        <begin position="114"/>
        <end position="187"/>
    </location>
</feature>
<keyword evidence="4" id="KW-1185">Reference proteome</keyword>
<dbReference type="EMBL" id="CP096659">
    <property type="protein sequence ID" value="UPV74117.1"/>
    <property type="molecule type" value="Genomic_DNA"/>
</dbReference>
<dbReference type="Pfam" id="PF23951">
    <property type="entry name" value="DUF7282"/>
    <property type="match status" value="2"/>
</dbReference>
<dbReference type="AlphaFoldDB" id="A0A8U0HTA5"/>
<feature type="region of interest" description="Disordered" evidence="1">
    <location>
        <begin position="195"/>
        <end position="215"/>
    </location>
</feature>
<dbReference type="Proteomes" id="UP000830729">
    <property type="component" value="Chromosome"/>
</dbReference>
<evidence type="ECO:0000259" key="2">
    <source>
        <dbReference type="Pfam" id="PF23951"/>
    </source>
</evidence>
<evidence type="ECO:0000313" key="3">
    <source>
        <dbReference type="EMBL" id="UPV74117.1"/>
    </source>
</evidence>
<reference evidence="3 4" key="1">
    <citation type="submission" date="2022-04" db="EMBL/GenBank/DDBJ databases">
        <title>Diverse halophilic archaea isolated from saline environments.</title>
        <authorList>
            <person name="Cui H.-L."/>
        </authorList>
    </citation>
    <scope>NUCLEOTIDE SEQUENCE [LARGE SCALE GENOMIC DNA]</scope>
    <source>
        <strain evidence="3 4">XZYJT49</strain>
    </source>
</reference>
<evidence type="ECO:0000313" key="4">
    <source>
        <dbReference type="Proteomes" id="UP000830729"/>
    </source>
</evidence>
<proteinExistence type="predicted"/>
<accession>A0A8U0HTA5</accession>
<evidence type="ECO:0000256" key="1">
    <source>
        <dbReference type="SAM" id="MobiDB-lite"/>
    </source>
</evidence>
<dbReference type="GeneID" id="72186823"/>
<feature type="domain" description="DUF7282" evidence="2">
    <location>
        <begin position="49"/>
        <end position="86"/>
    </location>
</feature>
<gene>
    <name evidence="3" type="ORF">M0R89_16450</name>
</gene>
<sequence length="215" mass="22001">MLAMGTSAALALGAGPQATADAPAAQETTTTAEETTVAAQQTTMAAEQANVTFTNQTSNGTAVMVERLVVPEGGFVVIHEAESAAAGAEGTATKTTAALATTMVGTTTAAEQMDQQYTAGAVIGNSTYLEPGVHQNVTVQLDEQIQGDQVLIAMLHQDTNDNQQYDFPGADDPYTVDGQPVTDWANVSVQAGATTTAAGVQTTTAEQVETTTEEA</sequence>
<name>A0A8U0HTA5_9EURY</name>
<dbReference type="InterPro" id="IPR055706">
    <property type="entry name" value="Slg1/2_DUF7282"/>
</dbReference>
<organism evidence="3 4">
    <name type="scientific">Halorussus limi</name>
    <dbReference type="NCBI Taxonomy" id="2938695"/>
    <lineage>
        <taxon>Archaea</taxon>
        <taxon>Methanobacteriati</taxon>
        <taxon>Methanobacteriota</taxon>
        <taxon>Stenosarchaea group</taxon>
        <taxon>Halobacteria</taxon>
        <taxon>Halobacteriales</taxon>
        <taxon>Haladaptataceae</taxon>
        <taxon>Halorussus</taxon>
    </lineage>
</organism>